<proteinExistence type="predicted"/>
<accession>A0A016UII7</accession>
<name>A0A016UII7_9BILA</name>
<evidence type="ECO:0000313" key="2">
    <source>
        <dbReference type="Proteomes" id="UP000024635"/>
    </source>
</evidence>
<evidence type="ECO:0000313" key="1">
    <source>
        <dbReference type="EMBL" id="EYC14408.1"/>
    </source>
</evidence>
<sequence>MLPMRDLNIPFSLAGMVIDSRKTQPNRQDAATRAALCGCDEAANKKLREQIGKPSLVQSYRISWPTGESCIHGPNSPSPKRWPKTIKAITISGAVQHKVDITSLARLPLNLAMSSPCPRSALTSSALRSPISI</sequence>
<dbReference type="EMBL" id="JARK01001376">
    <property type="protein sequence ID" value="EYC14408.1"/>
    <property type="molecule type" value="Genomic_DNA"/>
</dbReference>
<dbReference type="Proteomes" id="UP000024635">
    <property type="component" value="Unassembled WGS sequence"/>
</dbReference>
<keyword evidence="2" id="KW-1185">Reference proteome</keyword>
<protein>
    <submittedName>
        <fullName evidence="1">Uncharacterized protein</fullName>
    </submittedName>
</protein>
<gene>
    <name evidence="1" type="primary">Acey_s0040.g187</name>
    <name evidence="1" type="ORF">Y032_0040g187</name>
</gene>
<reference evidence="2" key="1">
    <citation type="journal article" date="2015" name="Nat. Genet.">
        <title>The genome and transcriptome of the zoonotic hookworm Ancylostoma ceylanicum identify infection-specific gene families.</title>
        <authorList>
            <person name="Schwarz E.M."/>
            <person name="Hu Y."/>
            <person name="Antoshechkin I."/>
            <person name="Miller M.M."/>
            <person name="Sternberg P.W."/>
            <person name="Aroian R.V."/>
        </authorList>
    </citation>
    <scope>NUCLEOTIDE SEQUENCE</scope>
    <source>
        <strain evidence="2">HY135</strain>
    </source>
</reference>
<comment type="caution">
    <text evidence="1">The sequence shown here is derived from an EMBL/GenBank/DDBJ whole genome shotgun (WGS) entry which is preliminary data.</text>
</comment>
<organism evidence="1 2">
    <name type="scientific">Ancylostoma ceylanicum</name>
    <dbReference type="NCBI Taxonomy" id="53326"/>
    <lineage>
        <taxon>Eukaryota</taxon>
        <taxon>Metazoa</taxon>
        <taxon>Ecdysozoa</taxon>
        <taxon>Nematoda</taxon>
        <taxon>Chromadorea</taxon>
        <taxon>Rhabditida</taxon>
        <taxon>Rhabditina</taxon>
        <taxon>Rhabditomorpha</taxon>
        <taxon>Strongyloidea</taxon>
        <taxon>Ancylostomatidae</taxon>
        <taxon>Ancylostomatinae</taxon>
        <taxon>Ancylostoma</taxon>
    </lineage>
</organism>
<dbReference type="AlphaFoldDB" id="A0A016UII7"/>